<sequence>MTRTPARRIGPAAVAVALLLALSACGGSDDGGGGRSDREPATPAPASSGPASASPSSSATPDKVFDKKHTDVQVAPGDTFSLRIRISPSAGYDWEPVSPEPDSAVVVKTGEREKVDSPDRMGSPGSLFLDYRAKAEGSTQVRLRKNCFECGGEEERAAKAGKKGPEVVFHITVKE</sequence>
<evidence type="ECO:0000313" key="6">
    <source>
        <dbReference type="EMBL" id="SES27768.1"/>
    </source>
</evidence>
<dbReference type="Gene3D" id="2.60.40.2020">
    <property type="match status" value="1"/>
</dbReference>
<feature type="chain" id="PRO_5010289378" evidence="4">
    <location>
        <begin position="27"/>
        <end position="175"/>
    </location>
</feature>
<protein>
    <submittedName>
        <fullName evidence="6">Predicted secreted protein</fullName>
    </submittedName>
</protein>
<keyword evidence="7" id="KW-1185">Reference proteome</keyword>
<feature type="signal peptide" evidence="4">
    <location>
        <begin position="1"/>
        <end position="26"/>
    </location>
</feature>
<dbReference type="Proteomes" id="UP000182841">
    <property type="component" value="Unassembled WGS sequence"/>
</dbReference>
<dbReference type="GO" id="GO:0004869">
    <property type="term" value="F:cysteine-type endopeptidase inhibitor activity"/>
    <property type="evidence" value="ECO:0007669"/>
    <property type="project" value="UniProtKB-KW"/>
</dbReference>
<proteinExistence type="predicted"/>
<name>A0A1H9W1Q7_9ACTN</name>
<dbReference type="OrthoDB" id="4262923at2"/>
<evidence type="ECO:0000256" key="4">
    <source>
        <dbReference type="SAM" id="SignalP"/>
    </source>
</evidence>
<feature type="domain" description="Proteinase inhibitor I42 chagasin" evidence="5">
    <location>
        <begin position="74"/>
        <end position="143"/>
    </location>
</feature>
<dbReference type="InterPro" id="IPR018990">
    <property type="entry name" value="Prot_inh_I42_chagasin"/>
</dbReference>
<evidence type="ECO:0000256" key="2">
    <source>
        <dbReference type="ARBA" id="ARBA00022704"/>
    </source>
</evidence>
<keyword evidence="2" id="KW-0789">Thiol protease inhibitor</keyword>
<evidence type="ECO:0000313" key="7">
    <source>
        <dbReference type="Proteomes" id="UP000182841"/>
    </source>
</evidence>
<feature type="region of interest" description="Disordered" evidence="3">
    <location>
        <begin position="25"/>
        <end position="80"/>
    </location>
</feature>
<dbReference type="RefSeq" id="WP_075002717.1">
    <property type="nucleotide sequence ID" value="NZ_FOGO01000014.1"/>
</dbReference>
<accession>A0A1H9W1Q7</accession>
<dbReference type="Pfam" id="PF09394">
    <property type="entry name" value="Inhibitor_I42"/>
    <property type="match status" value="1"/>
</dbReference>
<gene>
    <name evidence="6" type="ORF">SAMN05421870_114170</name>
</gene>
<organism evidence="6 7">
    <name type="scientific">Streptomyces qinglanensis</name>
    <dbReference type="NCBI Taxonomy" id="943816"/>
    <lineage>
        <taxon>Bacteria</taxon>
        <taxon>Bacillati</taxon>
        <taxon>Actinomycetota</taxon>
        <taxon>Actinomycetes</taxon>
        <taxon>Kitasatosporales</taxon>
        <taxon>Streptomycetaceae</taxon>
        <taxon>Streptomyces</taxon>
    </lineage>
</organism>
<feature type="compositionally biased region" description="Low complexity" evidence="3">
    <location>
        <begin position="44"/>
        <end position="61"/>
    </location>
</feature>
<evidence type="ECO:0000256" key="3">
    <source>
        <dbReference type="SAM" id="MobiDB-lite"/>
    </source>
</evidence>
<evidence type="ECO:0000259" key="5">
    <source>
        <dbReference type="Pfam" id="PF09394"/>
    </source>
</evidence>
<keyword evidence="4" id="KW-0732">Signal</keyword>
<dbReference type="SUPFAM" id="SSF141066">
    <property type="entry name" value="ICP-like"/>
    <property type="match status" value="1"/>
</dbReference>
<reference evidence="7" key="1">
    <citation type="submission" date="2016-10" db="EMBL/GenBank/DDBJ databases">
        <authorList>
            <person name="Varghese N."/>
            <person name="Submissions S."/>
        </authorList>
    </citation>
    <scope>NUCLEOTIDE SEQUENCE [LARGE SCALE GENOMIC DNA]</scope>
    <source>
        <strain evidence="7">CGMCC 4.6825</strain>
    </source>
</reference>
<dbReference type="PROSITE" id="PS51257">
    <property type="entry name" value="PROKAR_LIPOPROTEIN"/>
    <property type="match status" value="1"/>
</dbReference>
<evidence type="ECO:0000256" key="1">
    <source>
        <dbReference type="ARBA" id="ARBA00022690"/>
    </source>
</evidence>
<keyword evidence="1" id="KW-0646">Protease inhibitor</keyword>
<dbReference type="InterPro" id="IPR036331">
    <property type="entry name" value="Chagasin-like_sf"/>
</dbReference>
<dbReference type="EMBL" id="FOGO01000014">
    <property type="protein sequence ID" value="SES27768.1"/>
    <property type="molecule type" value="Genomic_DNA"/>
</dbReference>
<dbReference type="AlphaFoldDB" id="A0A1H9W1Q7"/>